<sequence length="83" mass="9270">MAWVSCIALPTSFRPPRADARLRPPRVKAVSDTEGTEVLAWLKVADGASERILATAWIVERWPDCTNPYLIVSRRSAVDDIHP</sequence>
<dbReference type="EMBL" id="BAAATL010000007">
    <property type="protein sequence ID" value="GAA2476166.1"/>
    <property type="molecule type" value="Genomic_DNA"/>
</dbReference>
<name>A0ABN3L1M7_9ACTN</name>
<accession>A0ABN3L1M7</accession>
<dbReference type="Proteomes" id="UP001501721">
    <property type="component" value="Unassembled WGS sequence"/>
</dbReference>
<reference evidence="1 2" key="1">
    <citation type="journal article" date="2019" name="Int. J. Syst. Evol. Microbiol.">
        <title>The Global Catalogue of Microorganisms (GCM) 10K type strain sequencing project: providing services to taxonomists for standard genome sequencing and annotation.</title>
        <authorList>
            <consortium name="The Broad Institute Genomics Platform"/>
            <consortium name="The Broad Institute Genome Sequencing Center for Infectious Disease"/>
            <person name="Wu L."/>
            <person name="Ma J."/>
        </authorList>
    </citation>
    <scope>NUCLEOTIDE SEQUENCE [LARGE SCALE GENOMIC DNA]</scope>
    <source>
        <strain evidence="1 2">JCM 6923</strain>
    </source>
</reference>
<organism evidence="1 2">
    <name type="scientific">Streptomyces graminearus</name>
    <dbReference type="NCBI Taxonomy" id="284030"/>
    <lineage>
        <taxon>Bacteria</taxon>
        <taxon>Bacillati</taxon>
        <taxon>Actinomycetota</taxon>
        <taxon>Actinomycetes</taxon>
        <taxon>Kitasatosporales</taxon>
        <taxon>Streptomycetaceae</taxon>
        <taxon>Streptomyces</taxon>
    </lineage>
</organism>
<keyword evidence="2" id="KW-1185">Reference proteome</keyword>
<evidence type="ECO:0000313" key="2">
    <source>
        <dbReference type="Proteomes" id="UP001501721"/>
    </source>
</evidence>
<gene>
    <name evidence="1" type="ORF">GCM10010422_19650</name>
</gene>
<comment type="caution">
    <text evidence="1">The sequence shown here is derived from an EMBL/GenBank/DDBJ whole genome shotgun (WGS) entry which is preliminary data.</text>
</comment>
<protein>
    <submittedName>
        <fullName evidence="1">Uncharacterized protein</fullName>
    </submittedName>
</protein>
<proteinExistence type="predicted"/>
<evidence type="ECO:0000313" key="1">
    <source>
        <dbReference type="EMBL" id="GAA2476166.1"/>
    </source>
</evidence>